<dbReference type="AlphaFoldDB" id="A0AAV5KC94"/>
<evidence type="ECO:0000313" key="2">
    <source>
        <dbReference type="EMBL" id="GKV22195.1"/>
    </source>
</evidence>
<accession>A0AAV5KC94</accession>
<feature type="region of interest" description="Disordered" evidence="1">
    <location>
        <begin position="1"/>
        <end position="31"/>
    </location>
</feature>
<organism evidence="2 3">
    <name type="scientific">Rubroshorea leprosula</name>
    <dbReference type="NCBI Taxonomy" id="152421"/>
    <lineage>
        <taxon>Eukaryota</taxon>
        <taxon>Viridiplantae</taxon>
        <taxon>Streptophyta</taxon>
        <taxon>Embryophyta</taxon>
        <taxon>Tracheophyta</taxon>
        <taxon>Spermatophyta</taxon>
        <taxon>Magnoliopsida</taxon>
        <taxon>eudicotyledons</taxon>
        <taxon>Gunneridae</taxon>
        <taxon>Pentapetalae</taxon>
        <taxon>rosids</taxon>
        <taxon>malvids</taxon>
        <taxon>Malvales</taxon>
        <taxon>Dipterocarpaceae</taxon>
        <taxon>Rubroshorea</taxon>
    </lineage>
</organism>
<evidence type="ECO:0000256" key="1">
    <source>
        <dbReference type="SAM" id="MobiDB-lite"/>
    </source>
</evidence>
<keyword evidence="3" id="KW-1185">Reference proteome</keyword>
<reference evidence="2 3" key="1">
    <citation type="journal article" date="2021" name="Commun. Biol.">
        <title>The genome of Shorea leprosula (Dipterocarpaceae) highlights the ecological relevance of drought in aseasonal tropical rainforests.</title>
        <authorList>
            <person name="Ng K.K.S."/>
            <person name="Kobayashi M.J."/>
            <person name="Fawcett J.A."/>
            <person name="Hatakeyama M."/>
            <person name="Paape T."/>
            <person name="Ng C.H."/>
            <person name="Ang C.C."/>
            <person name="Tnah L.H."/>
            <person name="Lee C.T."/>
            <person name="Nishiyama T."/>
            <person name="Sese J."/>
            <person name="O'Brien M.J."/>
            <person name="Copetti D."/>
            <person name="Mohd Noor M.I."/>
            <person name="Ong R.C."/>
            <person name="Putra M."/>
            <person name="Sireger I.Z."/>
            <person name="Indrioko S."/>
            <person name="Kosugi Y."/>
            <person name="Izuno A."/>
            <person name="Isagi Y."/>
            <person name="Lee S.L."/>
            <person name="Shimizu K.K."/>
        </authorList>
    </citation>
    <scope>NUCLEOTIDE SEQUENCE [LARGE SCALE GENOMIC DNA]</scope>
    <source>
        <strain evidence="2">214</strain>
    </source>
</reference>
<name>A0AAV5KC94_9ROSI</name>
<proteinExistence type="predicted"/>
<protein>
    <submittedName>
        <fullName evidence="2">Uncharacterized protein</fullName>
    </submittedName>
</protein>
<comment type="caution">
    <text evidence="2">The sequence shown here is derived from an EMBL/GenBank/DDBJ whole genome shotgun (WGS) entry which is preliminary data.</text>
</comment>
<dbReference type="EMBL" id="BPVZ01000059">
    <property type="protein sequence ID" value="GKV22195.1"/>
    <property type="molecule type" value="Genomic_DNA"/>
</dbReference>
<sequence length="65" mass="7466">MVGEEIRGWDLKTEPGEVHLPGEDSGGKPHSHARGCMMGTFHYKNPSVYKITVFHIKHWFFPTQK</sequence>
<dbReference type="Proteomes" id="UP001054252">
    <property type="component" value="Unassembled WGS sequence"/>
</dbReference>
<gene>
    <name evidence="2" type="ORF">SLEP1_g32080</name>
</gene>
<feature type="compositionally biased region" description="Basic and acidic residues" evidence="1">
    <location>
        <begin position="1"/>
        <end position="27"/>
    </location>
</feature>
<evidence type="ECO:0000313" key="3">
    <source>
        <dbReference type="Proteomes" id="UP001054252"/>
    </source>
</evidence>